<evidence type="ECO:0000256" key="4">
    <source>
        <dbReference type="ARBA" id="ARBA00022741"/>
    </source>
</evidence>
<dbReference type="RefSeq" id="WP_188734538.1">
    <property type="nucleotide sequence ID" value="NZ_BMLW01000006.1"/>
</dbReference>
<proteinExistence type="inferred from homology"/>
<dbReference type="CDD" id="cd03225">
    <property type="entry name" value="ABC_cobalt_CbiO_domain1"/>
    <property type="match status" value="1"/>
</dbReference>
<dbReference type="InterPro" id="IPR015856">
    <property type="entry name" value="ABC_transpr_CbiO/EcfA_su"/>
</dbReference>
<evidence type="ECO:0000313" key="10">
    <source>
        <dbReference type="Proteomes" id="UP000641206"/>
    </source>
</evidence>
<evidence type="ECO:0000256" key="6">
    <source>
        <dbReference type="ARBA" id="ARBA00022967"/>
    </source>
</evidence>
<dbReference type="Gene3D" id="3.40.50.300">
    <property type="entry name" value="P-loop containing nucleotide triphosphate hydrolases"/>
    <property type="match status" value="1"/>
</dbReference>
<dbReference type="SUPFAM" id="SSF52540">
    <property type="entry name" value="P-loop containing nucleoside triphosphate hydrolases"/>
    <property type="match status" value="1"/>
</dbReference>
<dbReference type="SMART" id="SM00382">
    <property type="entry name" value="AAA"/>
    <property type="match status" value="1"/>
</dbReference>
<protein>
    <submittedName>
        <fullName evidence="9">ABC transporter ATP-binding protein</fullName>
    </submittedName>
</protein>
<sequence>MKIEIKDLIHTYPTGDTALKGISTIIEGTEPVAIIGQNGSGKTTFVKHLNGILQPTGGDILINGESIKDKTTAQWSKQVGYVFQNPDDQLFLNTVKNELEFGPKRINMPAEEVDRNIAYAAELCKLQDSLEVHPFDLRQTEKKFCAIASIIAMDPDVIIFDEPTMGQDVEGSERLANIIDDLRNRGKLCITISHDMKFVVKEFSRIIVLCEGEILLDGDKYEVLSQPEILKKSFVTPPPVTRVSQQAGIQKPIFTVDALVHEIMKTRKKELSS</sequence>
<dbReference type="Proteomes" id="UP000641206">
    <property type="component" value="Unassembled WGS sequence"/>
</dbReference>
<feature type="domain" description="ABC transporter" evidence="8">
    <location>
        <begin position="3"/>
        <end position="236"/>
    </location>
</feature>
<dbReference type="InterPro" id="IPR003593">
    <property type="entry name" value="AAA+_ATPase"/>
</dbReference>
<evidence type="ECO:0000256" key="1">
    <source>
        <dbReference type="ARBA" id="ARBA00005417"/>
    </source>
</evidence>
<organism evidence="9 10">
    <name type="scientific">Oceanobacillus neutriphilus</name>
    <dbReference type="NCBI Taxonomy" id="531815"/>
    <lineage>
        <taxon>Bacteria</taxon>
        <taxon>Bacillati</taxon>
        <taxon>Bacillota</taxon>
        <taxon>Bacilli</taxon>
        <taxon>Bacillales</taxon>
        <taxon>Bacillaceae</taxon>
        <taxon>Oceanobacillus</taxon>
    </lineage>
</organism>
<reference evidence="10" key="1">
    <citation type="journal article" date="2019" name="Int. J. Syst. Evol. Microbiol.">
        <title>The Global Catalogue of Microorganisms (GCM) 10K type strain sequencing project: providing services to taxonomists for standard genome sequencing and annotation.</title>
        <authorList>
            <consortium name="The Broad Institute Genomics Platform"/>
            <consortium name="The Broad Institute Genome Sequencing Center for Infectious Disease"/>
            <person name="Wu L."/>
            <person name="Ma J."/>
        </authorList>
    </citation>
    <scope>NUCLEOTIDE SEQUENCE [LARGE SCALE GENOMIC DNA]</scope>
    <source>
        <strain evidence="10">CGMCC 1.7693</strain>
    </source>
</reference>
<dbReference type="PANTHER" id="PTHR43553">
    <property type="entry name" value="HEAVY METAL TRANSPORTER"/>
    <property type="match status" value="1"/>
</dbReference>
<name>A0ABQ2NV17_9BACI</name>
<evidence type="ECO:0000256" key="5">
    <source>
        <dbReference type="ARBA" id="ARBA00022840"/>
    </source>
</evidence>
<dbReference type="PROSITE" id="PS50893">
    <property type="entry name" value="ABC_TRANSPORTER_2"/>
    <property type="match status" value="1"/>
</dbReference>
<accession>A0ABQ2NV17</accession>
<dbReference type="InterPro" id="IPR050095">
    <property type="entry name" value="ECF_ABC_transporter_ATP-bd"/>
</dbReference>
<dbReference type="InterPro" id="IPR027417">
    <property type="entry name" value="P-loop_NTPase"/>
</dbReference>
<evidence type="ECO:0000256" key="3">
    <source>
        <dbReference type="ARBA" id="ARBA00022475"/>
    </source>
</evidence>
<comment type="caution">
    <text evidence="9">The sequence shown here is derived from an EMBL/GenBank/DDBJ whole genome shotgun (WGS) entry which is preliminary data.</text>
</comment>
<dbReference type="GO" id="GO:0005524">
    <property type="term" value="F:ATP binding"/>
    <property type="evidence" value="ECO:0007669"/>
    <property type="project" value="UniProtKB-KW"/>
</dbReference>
<evidence type="ECO:0000259" key="8">
    <source>
        <dbReference type="PROSITE" id="PS50893"/>
    </source>
</evidence>
<keyword evidence="3" id="KW-1003">Cell membrane</keyword>
<keyword evidence="4" id="KW-0547">Nucleotide-binding</keyword>
<comment type="similarity">
    <text evidence="1">Belongs to the ABC transporter superfamily.</text>
</comment>
<dbReference type="PANTHER" id="PTHR43553:SF21">
    <property type="entry name" value="ABC TRANSPORTER ATP-BINDING PROTEIN MA_1418-RELATED"/>
    <property type="match status" value="1"/>
</dbReference>
<dbReference type="EMBL" id="BMLW01000006">
    <property type="protein sequence ID" value="GGP11217.1"/>
    <property type="molecule type" value="Genomic_DNA"/>
</dbReference>
<dbReference type="Pfam" id="PF00005">
    <property type="entry name" value="ABC_tran"/>
    <property type="match status" value="1"/>
</dbReference>
<evidence type="ECO:0000256" key="7">
    <source>
        <dbReference type="ARBA" id="ARBA00023136"/>
    </source>
</evidence>
<keyword evidence="2" id="KW-0813">Transport</keyword>
<dbReference type="InterPro" id="IPR003439">
    <property type="entry name" value="ABC_transporter-like_ATP-bd"/>
</dbReference>
<keyword evidence="7" id="KW-0472">Membrane</keyword>
<keyword evidence="6" id="KW-1278">Translocase</keyword>
<keyword evidence="10" id="KW-1185">Reference proteome</keyword>
<keyword evidence="5 9" id="KW-0067">ATP-binding</keyword>
<evidence type="ECO:0000256" key="2">
    <source>
        <dbReference type="ARBA" id="ARBA00022448"/>
    </source>
</evidence>
<evidence type="ECO:0000313" key="9">
    <source>
        <dbReference type="EMBL" id="GGP11217.1"/>
    </source>
</evidence>
<gene>
    <name evidence="9" type="ORF">GCM10011346_22500</name>
</gene>